<dbReference type="Proteomes" id="UP001642260">
    <property type="component" value="Unassembled WGS sequence"/>
</dbReference>
<dbReference type="GO" id="GO:0003677">
    <property type="term" value="F:DNA binding"/>
    <property type="evidence" value="ECO:0007669"/>
    <property type="project" value="UniProtKB-KW"/>
</dbReference>
<evidence type="ECO:0000313" key="9">
    <source>
        <dbReference type="Proteomes" id="UP001642260"/>
    </source>
</evidence>
<evidence type="ECO:0000256" key="2">
    <source>
        <dbReference type="ARBA" id="ARBA00023016"/>
    </source>
</evidence>
<keyword evidence="2" id="KW-0346">Stress response</keyword>
<dbReference type="EMBL" id="CAKOAT010650709">
    <property type="protein sequence ID" value="CAH8385097.1"/>
    <property type="molecule type" value="Genomic_DNA"/>
</dbReference>
<dbReference type="PANTHER" id="PTHR10015:SF364">
    <property type="entry name" value="HSF-TYPE DNA-BINDING DOMAIN-CONTAINING PROTEIN"/>
    <property type="match status" value="1"/>
</dbReference>
<evidence type="ECO:0000256" key="1">
    <source>
        <dbReference type="ARBA" id="ARBA00004123"/>
    </source>
</evidence>
<proteinExistence type="inferred from homology"/>
<protein>
    <recommendedName>
        <fullName evidence="6">HSF-type DNA-binding domain-containing protein</fullName>
    </recommendedName>
</protein>
<gene>
    <name evidence="7" type="ORF">ERUC_LOCUS37580</name>
    <name evidence="8" type="ORF">ERUC_LOCUS37597</name>
</gene>
<evidence type="ECO:0000313" key="8">
    <source>
        <dbReference type="EMBL" id="CAH8385114.1"/>
    </source>
</evidence>
<feature type="domain" description="HSF-type DNA-binding" evidence="6">
    <location>
        <begin position="8"/>
        <end position="101"/>
    </location>
</feature>
<dbReference type="InterPro" id="IPR036390">
    <property type="entry name" value="WH_DNA-bd_sf"/>
</dbReference>
<comment type="caution">
    <text evidence="7">The sequence shown here is derived from an EMBL/GenBank/DDBJ whole genome shotgun (WGS) entry which is preliminary data.</text>
</comment>
<keyword evidence="3" id="KW-0238">DNA-binding</keyword>
<evidence type="ECO:0000313" key="7">
    <source>
        <dbReference type="EMBL" id="CAH8385097.1"/>
    </source>
</evidence>
<evidence type="ECO:0000256" key="4">
    <source>
        <dbReference type="ARBA" id="ARBA00023242"/>
    </source>
</evidence>
<organism evidence="7 9">
    <name type="scientific">Eruca vesicaria subsp. sativa</name>
    <name type="common">Garden rocket</name>
    <name type="synonym">Eruca sativa</name>
    <dbReference type="NCBI Taxonomy" id="29727"/>
    <lineage>
        <taxon>Eukaryota</taxon>
        <taxon>Viridiplantae</taxon>
        <taxon>Streptophyta</taxon>
        <taxon>Embryophyta</taxon>
        <taxon>Tracheophyta</taxon>
        <taxon>Spermatophyta</taxon>
        <taxon>Magnoliopsida</taxon>
        <taxon>eudicotyledons</taxon>
        <taxon>Gunneridae</taxon>
        <taxon>Pentapetalae</taxon>
        <taxon>rosids</taxon>
        <taxon>malvids</taxon>
        <taxon>Brassicales</taxon>
        <taxon>Brassicaceae</taxon>
        <taxon>Brassiceae</taxon>
        <taxon>Eruca</taxon>
    </lineage>
</organism>
<keyword evidence="4" id="KW-0539">Nucleus</keyword>
<dbReference type="PANTHER" id="PTHR10015">
    <property type="entry name" value="HEAT SHOCK TRANSCRIPTION FACTOR"/>
    <property type="match status" value="1"/>
</dbReference>
<sequence length="137" mass="16045">MAHRSATGSYSFLTELYEIVNDHSLDGIISWSKNSNNSFVVWDVDQLCTKVLPKSVEFGRNFSEFVSELLYHRFHRIGRFEFRHEKFVRSQPWLLKRMVPSKASNDKFGGKLKAKRDKAKARKVRAKVVRLLENLKI</sequence>
<dbReference type="InterPro" id="IPR000232">
    <property type="entry name" value="HSF_DNA-bd"/>
</dbReference>
<comment type="similarity">
    <text evidence="5">Belongs to the HSF family.</text>
</comment>
<dbReference type="GO" id="GO:0005634">
    <property type="term" value="C:nucleus"/>
    <property type="evidence" value="ECO:0007669"/>
    <property type="project" value="UniProtKB-SubCell"/>
</dbReference>
<dbReference type="Pfam" id="PF00447">
    <property type="entry name" value="HSF_DNA-bind"/>
    <property type="match status" value="1"/>
</dbReference>
<dbReference type="AlphaFoldDB" id="A0ABC8LMV9"/>
<dbReference type="SMART" id="SM00415">
    <property type="entry name" value="HSF"/>
    <property type="match status" value="1"/>
</dbReference>
<dbReference type="EMBL" id="CAKOAT010650709">
    <property type="protein sequence ID" value="CAH8385114.1"/>
    <property type="molecule type" value="Genomic_DNA"/>
</dbReference>
<name>A0ABC8LMV9_ERUVS</name>
<keyword evidence="9" id="KW-1185">Reference proteome</keyword>
<comment type="subcellular location">
    <subcellularLocation>
        <location evidence="1">Nucleus</location>
    </subcellularLocation>
</comment>
<dbReference type="Gene3D" id="1.10.10.10">
    <property type="entry name" value="Winged helix-like DNA-binding domain superfamily/Winged helix DNA-binding domain"/>
    <property type="match status" value="1"/>
</dbReference>
<accession>A0ABC8LMV9</accession>
<reference evidence="7 9" key="1">
    <citation type="submission" date="2022-03" db="EMBL/GenBank/DDBJ databases">
        <authorList>
            <person name="Macdonald S."/>
            <person name="Ahmed S."/>
            <person name="Newling K."/>
        </authorList>
    </citation>
    <scope>NUCLEOTIDE SEQUENCE [LARGE SCALE GENOMIC DNA]</scope>
</reference>
<evidence type="ECO:0000259" key="6">
    <source>
        <dbReference type="SMART" id="SM00415"/>
    </source>
</evidence>
<evidence type="ECO:0000256" key="3">
    <source>
        <dbReference type="ARBA" id="ARBA00023125"/>
    </source>
</evidence>
<dbReference type="InterPro" id="IPR036388">
    <property type="entry name" value="WH-like_DNA-bd_sf"/>
</dbReference>
<dbReference type="SUPFAM" id="SSF46785">
    <property type="entry name" value="Winged helix' DNA-binding domain"/>
    <property type="match status" value="1"/>
</dbReference>
<evidence type="ECO:0000256" key="5">
    <source>
        <dbReference type="RuleBase" id="RU004020"/>
    </source>
</evidence>